<evidence type="ECO:0000259" key="6">
    <source>
        <dbReference type="Pfam" id="PF01625"/>
    </source>
</evidence>
<sequence length="195" mass="22037">MKKTVYLAGGCFWGAEHFLKMIDGVLETTVGYANSRQASPSYQEVCTGDTDAAECVEVRYDPERVPLNDLLGLFFKIIDPTSIDRQGEDRGRQYRTGIYYTDPADETVIRDALERLSHDYTAPIAIETMPLQNFYNAEEYHQDYLVKNPGGYCHVPQGKFMIAKRYRNHAPESSAAPDILPFADRPAEEAKNLAE</sequence>
<dbReference type="EC" id="1.8.4.11" evidence="4"/>
<evidence type="ECO:0000256" key="2">
    <source>
        <dbReference type="ARBA" id="ARBA00047806"/>
    </source>
</evidence>
<evidence type="ECO:0000256" key="5">
    <source>
        <dbReference type="SAM" id="MobiDB-lite"/>
    </source>
</evidence>
<comment type="similarity">
    <text evidence="4">Belongs to the MsrA Met sulfoxide reductase family.</text>
</comment>
<keyword evidence="1 4" id="KW-0560">Oxidoreductase</keyword>
<reference evidence="7" key="1">
    <citation type="submission" date="2020-10" db="EMBL/GenBank/DDBJ databases">
        <authorList>
            <person name="Gilroy R."/>
        </authorList>
    </citation>
    <scope>NUCLEOTIDE SEQUENCE</scope>
    <source>
        <strain evidence="7">B1-8020</strain>
    </source>
</reference>
<comment type="catalytic activity">
    <reaction evidence="3 4">
        <text>[thioredoxin]-disulfide + L-methionine + H2O = L-methionine (S)-S-oxide + [thioredoxin]-dithiol</text>
        <dbReference type="Rhea" id="RHEA:19993"/>
        <dbReference type="Rhea" id="RHEA-COMP:10698"/>
        <dbReference type="Rhea" id="RHEA-COMP:10700"/>
        <dbReference type="ChEBI" id="CHEBI:15377"/>
        <dbReference type="ChEBI" id="CHEBI:29950"/>
        <dbReference type="ChEBI" id="CHEBI:50058"/>
        <dbReference type="ChEBI" id="CHEBI:57844"/>
        <dbReference type="ChEBI" id="CHEBI:58772"/>
        <dbReference type="EC" id="1.8.4.11"/>
    </reaction>
</comment>
<comment type="function">
    <text evidence="4">Has an important function as a repair enzyme for proteins that have been inactivated by oxidation. Catalyzes the reversible oxidation-reduction of methionine sulfoxide in proteins to methionine.</text>
</comment>
<protein>
    <recommendedName>
        <fullName evidence="4">Peptide methionine sulfoxide reductase MsrA</fullName>
        <shortName evidence="4">Protein-methionine-S-oxide reductase</shortName>
        <ecNumber evidence="4">1.8.4.11</ecNumber>
    </recommendedName>
    <alternativeName>
        <fullName evidence="4">Peptide-methionine (S)-S-oxide reductase</fullName>
        <shortName evidence="4">Peptide Met(O) reductase</shortName>
    </alternativeName>
</protein>
<dbReference type="SUPFAM" id="SSF55068">
    <property type="entry name" value="Peptide methionine sulfoxide reductase"/>
    <property type="match status" value="1"/>
</dbReference>
<evidence type="ECO:0000256" key="4">
    <source>
        <dbReference type="HAMAP-Rule" id="MF_01401"/>
    </source>
</evidence>
<comment type="caution">
    <text evidence="7">The sequence shown here is derived from an EMBL/GenBank/DDBJ whole genome shotgun (WGS) entry which is preliminary data.</text>
</comment>
<dbReference type="PANTHER" id="PTHR42799">
    <property type="entry name" value="MITOCHONDRIAL PEPTIDE METHIONINE SULFOXIDE REDUCTASE"/>
    <property type="match status" value="1"/>
</dbReference>
<dbReference type="GO" id="GO:0008113">
    <property type="term" value="F:peptide-methionine (S)-S-oxide reductase activity"/>
    <property type="evidence" value="ECO:0007669"/>
    <property type="project" value="UniProtKB-UniRule"/>
</dbReference>
<dbReference type="Proteomes" id="UP000823604">
    <property type="component" value="Unassembled WGS sequence"/>
</dbReference>
<evidence type="ECO:0000313" key="8">
    <source>
        <dbReference type="Proteomes" id="UP000823604"/>
    </source>
</evidence>
<accession>A0A9D9IGQ9</accession>
<evidence type="ECO:0000313" key="7">
    <source>
        <dbReference type="EMBL" id="MBO8472454.1"/>
    </source>
</evidence>
<dbReference type="AlphaFoldDB" id="A0A9D9IGQ9"/>
<dbReference type="InterPro" id="IPR036509">
    <property type="entry name" value="Met_Sox_Rdtase_MsrA_sf"/>
</dbReference>
<feature type="compositionally biased region" description="Basic and acidic residues" evidence="5">
    <location>
        <begin position="185"/>
        <end position="195"/>
    </location>
</feature>
<evidence type="ECO:0000256" key="3">
    <source>
        <dbReference type="ARBA" id="ARBA00048782"/>
    </source>
</evidence>
<dbReference type="GO" id="GO:0005737">
    <property type="term" value="C:cytoplasm"/>
    <property type="evidence" value="ECO:0007669"/>
    <property type="project" value="TreeGrafter"/>
</dbReference>
<dbReference type="Gene3D" id="3.30.1060.10">
    <property type="entry name" value="Peptide methionine sulphoxide reductase MsrA"/>
    <property type="match status" value="1"/>
</dbReference>
<dbReference type="HAMAP" id="MF_01401">
    <property type="entry name" value="MsrA"/>
    <property type="match status" value="1"/>
</dbReference>
<feature type="domain" description="Peptide methionine sulphoxide reductase MsrA" evidence="6">
    <location>
        <begin position="4"/>
        <end position="154"/>
    </location>
</feature>
<dbReference type="NCBIfam" id="TIGR00401">
    <property type="entry name" value="msrA"/>
    <property type="match status" value="1"/>
</dbReference>
<evidence type="ECO:0000256" key="1">
    <source>
        <dbReference type="ARBA" id="ARBA00023002"/>
    </source>
</evidence>
<gene>
    <name evidence="4 7" type="primary">msrA</name>
    <name evidence="7" type="ORF">IAB81_02330</name>
</gene>
<dbReference type="InterPro" id="IPR050162">
    <property type="entry name" value="MsrA_MetSO_reductase"/>
</dbReference>
<reference evidence="7" key="2">
    <citation type="journal article" date="2021" name="PeerJ">
        <title>Extensive microbial diversity within the chicken gut microbiome revealed by metagenomics and culture.</title>
        <authorList>
            <person name="Gilroy R."/>
            <person name="Ravi A."/>
            <person name="Getino M."/>
            <person name="Pursley I."/>
            <person name="Horton D.L."/>
            <person name="Alikhan N.F."/>
            <person name="Baker D."/>
            <person name="Gharbi K."/>
            <person name="Hall N."/>
            <person name="Watson M."/>
            <person name="Adriaenssens E.M."/>
            <person name="Foster-Nyarko E."/>
            <person name="Jarju S."/>
            <person name="Secka A."/>
            <person name="Antonio M."/>
            <person name="Oren A."/>
            <person name="Chaudhuri R.R."/>
            <person name="La Ragione R."/>
            <person name="Hildebrand F."/>
            <person name="Pallen M.J."/>
        </authorList>
    </citation>
    <scope>NUCLEOTIDE SEQUENCE</scope>
    <source>
        <strain evidence="7">B1-8020</strain>
    </source>
</reference>
<dbReference type="PANTHER" id="PTHR42799:SF2">
    <property type="entry name" value="MITOCHONDRIAL PEPTIDE METHIONINE SULFOXIDE REDUCTASE"/>
    <property type="match status" value="1"/>
</dbReference>
<organism evidence="7 8">
    <name type="scientific">Candidatus Merdivivens pullicola</name>
    <dbReference type="NCBI Taxonomy" id="2840872"/>
    <lineage>
        <taxon>Bacteria</taxon>
        <taxon>Pseudomonadati</taxon>
        <taxon>Bacteroidota</taxon>
        <taxon>Bacteroidia</taxon>
        <taxon>Bacteroidales</taxon>
        <taxon>Muribaculaceae</taxon>
        <taxon>Muribaculaceae incertae sedis</taxon>
        <taxon>Candidatus Merdivivens</taxon>
    </lineage>
</organism>
<comment type="catalytic activity">
    <reaction evidence="2 4">
        <text>L-methionyl-[protein] + [thioredoxin]-disulfide + H2O = L-methionyl-(S)-S-oxide-[protein] + [thioredoxin]-dithiol</text>
        <dbReference type="Rhea" id="RHEA:14217"/>
        <dbReference type="Rhea" id="RHEA-COMP:10698"/>
        <dbReference type="Rhea" id="RHEA-COMP:10700"/>
        <dbReference type="Rhea" id="RHEA-COMP:12313"/>
        <dbReference type="Rhea" id="RHEA-COMP:12315"/>
        <dbReference type="ChEBI" id="CHEBI:15377"/>
        <dbReference type="ChEBI" id="CHEBI:16044"/>
        <dbReference type="ChEBI" id="CHEBI:29950"/>
        <dbReference type="ChEBI" id="CHEBI:44120"/>
        <dbReference type="ChEBI" id="CHEBI:50058"/>
        <dbReference type="EC" id="1.8.4.11"/>
    </reaction>
</comment>
<dbReference type="EMBL" id="JADIMA010000024">
    <property type="protein sequence ID" value="MBO8472454.1"/>
    <property type="molecule type" value="Genomic_DNA"/>
</dbReference>
<feature type="region of interest" description="Disordered" evidence="5">
    <location>
        <begin position="174"/>
        <end position="195"/>
    </location>
</feature>
<dbReference type="GO" id="GO:0034599">
    <property type="term" value="P:cellular response to oxidative stress"/>
    <property type="evidence" value="ECO:0007669"/>
    <property type="project" value="TreeGrafter"/>
</dbReference>
<proteinExistence type="inferred from homology"/>
<dbReference type="InterPro" id="IPR002569">
    <property type="entry name" value="Met_Sox_Rdtase_MsrA_dom"/>
</dbReference>
<feature type="active site" evidence="4">
    <location>
        <position position="11"/>
    </location>
</feature>
<name>A0A9D9IGQ9_9BACT</name>
<dbReference type="Pfam" id="PF01625">
    <property type="entry name" value="PMSR"/>
    <property type="match status" value="1"/>
</dbReference>